<name>A0A7L9RSE1_9PROT</name>
<dbReference type="Proteomes" id="UP000594001">
    <property type="component" value="Chromosome"/>
</dbReference>
<evidence type="ECO:0000256" key="7">
    <source>
        <dbReference type="ARBA" id="ARBA00023157"/>
    </source>
</evidence>
<feature type="active site" description="Cysteine persulfide intermediate" evidence="9">
    <location>
        <position position="208"/>
    </location>
</feature>
<feature type="binding site" evidence="9">
    <location>
        <begin position="18"/>
        <end position="25"/>
    </location>
    <ligand>
        <name>ATP</name>
        <dbReference type="ChEBI" id="CHEBI:30616"/>
    </ligand>
</feature>
<dbReference type="Pfam" id="PF20259">
    <property type="entry name" value="tRNA_Me_trans_M"/>
    <property type="match status" value="1"/>
</dbReference>
<comment type="catalytic activity">
    <reaction evidence="8 9">
        <text>S-sulfanyl-L-cysteinyl-[protein] + uridine(34) in tRNA + AH2 + ATP = 2-thiouridine(34) in tRNA + L-cysteinyl-[protein] + A + AMP + diphosphate + H(+)</text>
        <dbReference type="Rhea" id="RHEA:47032"/>
        <dbReference type="Rhea" id="RHEA-COMP:10131"/>
        <dbReference type="Rhea" id="RHEA-COMP:11726"/>
        <dbReference type="Rhea" id="RHEA-COMP:11727"/>
        <dbReference type="Rhea" id="RHEA-COMP:11728"/>
        <dbReference type="ChEBI" id="CHEBI:13193"/>
        <dbReference type="ChEBI" id="CHEBI:15378"/>
        <dbReference type="ChEBI" id="CHEBI:17499"/>
        <dbReference type="ChEBI" id="CHEBI:29950"/>
        <dbReference type="ChEBI" id="CHEBI:30616"/>
        <dbReference type="ChEBI" id="CHEBI:33019"/>
        <dbReference type="ChEBI" id="CHEBI:61963"/>
        <dbReference type="ChEBI" id="CHEBI:65315"/>
        <dbReference type="ChEBI" id="CHEBI:87170"/>
        <dbReference type="ChEBI" id="CHEBI:456215"/>
        <dbReference type="EC" id="2.8.1.13"/>
    </reaction>
</comment>
<comment type="function">
    <text evidence="9">Catalyzes the 2-thiolation of uridine at the wobble position (U34) of tRNA, leading to the formation of s(2)U34.</text>
</comment>
<feature type="region of interest" description="Interaction with tRNA" evidence="9">
    <location>
        <begin position="158"/>
        <end position="160"/>
    </location>
</feature>
<dbReference type="Gene3D" id="2.40.30.10">
    <property type="entry name" value="Translation factors"/>
    <property type="match status" value="1"/>
</dbReference>
<evidence type="ECO:0000256" key="6">
    <source>
        <dbReference type="ARBA" id="ARBA00022884"/>
    </source>
</evidence>
<dbReference type="InterPro" id="IPR014729">
    <property type="entry name" value="Rossmann-like_a/b/a_fold"/>
</dbReference>
<dbReference type="GO" id="GO:0005524">
    <property type="term" value="F:ATP binding"/>
    <property type="evidence" value="ECO:0007669"/>
    <property type="project" value="UniProtKB-KW"/>
</dbReference>
<sequence length="368" mass="40523">MIDLGINKPAAETRVVVAMSGGVDSSVAAALMAESGYDVIGITLQLYDYGQMAQKKGACCAGQDIYDAAMVAEKIGIPHYVFNYEDKFKEGVINDFVESYLQGETPIPCVKCNQTVKFKDLLQAARDLNADAMVTGHYVQRIQGDNAGELHAGADPNRDQSYFLFATTQEQLDFLRFPLGHMSKDETRAHAARFGLEVADKPDSQDICFVPNGDYAGVIQKMRPDALEPGDVVDMQGNVLGQHPGIVNFTIGQRRRLYINSVVPKYVVKIIPETRQVVVGDKDDLQRQRVYLKDINWLSEIPMNAYADSIQVKIRSSNTPMSASILLDTADEVYIELDEAEFGISPGQACVIYNGSRVLGGGWIYKTS</sequence>
<dbReference type="PANTHER" id="PTHR11933">
    <property type="entry name" value="TRNA 5-METHYLAMINOMETHYL-2-THIOURIDYLATE -METHYLTRANSFERASE"/>
    <property type="match status" value="1"/>
</dbReference>
<dbReference type="GO" id="GO:0002143">
    <property type="term" value="P:tRNA wobble position uridine thiolation"/>
    <property type="evidence" value="ECO:0007669"/>
    <property type="project" value="TreeGrafter"/>
</dbReference>
<dbReference type="InterPro" id="IPR046884">
    <property type="entry name" value="MnmA-like_central"/>
</dbReference>
<evidence type="ECO:0000313" key="12">
    <source>
        <dbReference type="EMBL" id="QOL19472.1"/>
    </source>
</evidence>
<keyword evidence="9" id="KW-0963">Cytoplasm</keyword>
<dbReference type="EC" id="2.8.1.13" evidence="9"/>
<keyword evidence="5 9" id="KW-0067">ATP-binding</keyword>
<dbReference type="NCBIfam" id="NF001138">
    <property type="entry name" value="PRK00143.1"/>
    <property type="match status" value="1"/>
</dbReference>
<organism evidence="12 13">
    <name type="scientific">Candidatus Bodocaedibacter vickermanii</name>
    <dbReference type="NCBI Taxonomy" id="2741701"/>
    <lineage>
        <taxon>Bacteria</taxon>
        <taxon>Pseudomonadati</taxon>
        <taxon>Pseudomonadota</taxon>
        <taxon>Alphaproteobacteria</taxon>
        <taxon>Holosporales</taxon>
        <taxon>Candidatus Paracaedibacteraceae</taxon>
        <taxon>Candidatus Bodocaedibacter</taxon>
    </lineage>
</organism>
<dbReference type="InterPro" id="IPR004506">
    <property type="entry name" value="MnmA-like"/>
</dbReference>
<keyword evidence="6 9" id="KW-0694">RNA-binding</keyword>
<dbReference type="InterPro" id="IPR023382">
    <property type="entry name" value="MnmA-like_central_sf"/>
</dbReference>
<feature type="domain" description="tRNA-specific 2-thiouridylase MnmA-like C-terminal" evidence="10">
    <location>
        <begin position="288"/>
        <end position="364"/>
    </location>
</feature>
<comment type="subcellular location">
    <subcellularLocation>
        <location evidence="9">Cytoplasm</location>
    </subcellularLocation>
</comment>
<feature type="active site" description="Nucleophile" evidence="9">
    <location>
        <position position="112"/>
    </location>
</feature>
<feature type="domain" description="tRNA-specific 2-thiouridylase MnmA-like central" evidence="11">
    <location>
        <begin position="221"/>
        <end position="281"/>
    </location>
</feature>
<dbReference type="Gene3D" id="2.30.30.280">
    <property type="entry name" value="Adenine nucleotide alpha hydrolases-like domains"/>
    <property type="match status" value="1"/>
</dbReference>
<dbReference type="FunFam" id="2.30.30.280:FF:000001">
    <property type="entry name" value="tRNA-specific 2-thiouridylase MnmA"/>
    <property type="match status" value="1"/>
</dbReference>
<dbReference type="NCBIfam" id="TIGR00420">
    <property type="entry name" value="trmU"/>
    <property type="match status" value="1"/>
</dbReference>
<evidence type="ECO:0000313" key="13">
    <source>
        <dbReference type="Proteomes" id="UP000594001"/>
    </source>
</evidence>
<dbReference type="Gene3D" id="3.40.50.620">
    <property type="entry name" value="HUPs"/>
    <property type="match status" value="1"/>
</dbReference>
<dbReference type="SUPFAM" id="SSF52402">
    <property type="entry name" value="Adenine nucleotide alpha hydrolases-like"/>
    <property type="match status" value="1"/>
</dbReference>
<dbReference type="EMBL" id="CP054719">
    <property type="protein sequence ID" value="QOL19472.1"/>
    <property type="molecule type" value="Genomic_DNA"/>
</dbReference>
<protein>
    <recommendedName>
        <fullName evidence="9">tRNA-specific 2-thiouridylase MnmA</fullName>
        <ecNumber evidence="9">2.8.1.13</ecNumber>
    </recommendedName>
</protein>
<proteinExistence type="inferred from homology"/>
<dbReference type="Pfam" id="PF03054">
    <property type="entry name" value="tRNA_Me_trans"/>
    <property type="match status" value="1"/>
</dbReference>
<dbReference type="AlphaFoldDB" id="A0A7L9RSE1"/>
<evidence type="ECO:0000259" key="11">
    <source>
        <dbReference type="Pfam" id="PF20259"/>
    </source>
</evidence>
<dbReference type="Pfam" id="PF20258">
    <property type="entry name" value="tRNA_Me_trans_C"/>
    <property type="match status" value="1"/>
</dbReference>
<dbReference type="InterPro" id="IPR046885">
    <property type="entry name" value="MnmA-like_C"/>
</dbReference>
<dbReference type="FunFam" id="3.40.50.620:FF:000115">
    <property type="entry name" value="tRNA-specific 2-thiouridylase MnmA"/>
    <property type="match status" value="1"/>
</dbReference>
<evidence type="ECO:0000256" key="5">
    <source>
        <dbReference type="ARBA" id="ARBA00022840"/>
    </source>
</evidence>
<evidence type="ECO:0000256" key="9">
    <source>
        <dbReference type="HAMAP-Rule" id="MF_00144"/>
    </source>
</evidence>
<comment type="similarity">
    <text evidence="9">Belongs to the MnmA/TRMU family.</text>
</comment>
<comment type="caution">
    <text evidence="9">Lacks conserved residue(s) required for the propagation of feature annotation.</text>
</comment>
<keyword evidence="3 9" id="KW-0819">tRNA processing</keyword>
<evidence type="ECO:0000256" key="2">
    <source>
        <dbReference type="ARBA" id="ARBA00022679"/>
    </source>
</evidence>
<dbReference type="CDD" id="cd01998">
    <property type="entry name" value="MnmA_TRMU-like"/>
    <property type="match status" value="1"/>
</dbReference>
<evidence type="ECO:0000256" key="3">
    <source>
        <dbReference type="ARBA" id="ARBA00022694"/>
    </source>
</evidence>
<gene>
    <name evidence="9 12" type="primary">mnmA</name>
    <name evidence="12" type="ORF">CPBP_00228</name>
</gene>
<keyword evidence="13" id="KW-1185">Reference proteome</keyword>
<keyword evidence="7" id="KW-1015">Disulfide bond</keyword>
<evidence type="ECO:0000256" key="1">
    <source>
        <dbReference type="ARBA" id="ARBA00022555"/>
    </source>
</evidence>
<keyword evidence="1 9" id="KW-0820">tRNA-binding</keyword>
<dbReference type="KEGG" id="pbal:CPBP_00228"/>
<evidence type="ECO:0000256" key="4">
    <source>
        <dbReference type="ARBA" id="ARBA00022741"/>
    </source>
</evidence>
<feature type="site" description="Interaction with tRNA" evidence="9">
    <location>
        <position position="348"/>
    </location>
</feature>
<feature type="binding site" evidence="9">
    <location>
        <position position="44"/>
    </location>
    <ligand>
        <name>ATP</name>
        <dbReference type="ChEBI" id="CHEBI:30616"/>
    </ligand>
</feature>
<accession>A0A7L9RSE1</accession>
<evidence type="ECO:0000259" key="10">
    <source>
        <dbReference type="Pfam" id="PF20258"/>
    </source>
</evidence>
<dbReference type="GO" id="GO:0005737">
    <property type="term" value="C:cytoplasm"/>
    <property type="evidence" value="ECO:0007669"/>
    <property type="project" value="UniProtKB-SubCell"/>
</dbReference>
<dbReference type="GO" id="GO:0000049">
    <property type="term" value="F:tRNA binding"/>
    <property type="evidence" value="ECO:0007669"/>
    <property type="project" value="UniProtKB-KW"/>
</dbReference>
<feature type="site" description="Interaction with tRNA" evidence="9">
    <location>
        <position position="137"/>
    </location>
</feature>
<dbReference type="GO" id="GO:0103016">
    <property type="term" value="F:tRNA-uridine 2-sulfurtransferase activity"/>
    <property type="evidence" value="ECO:0007669"/>
    <property type="project" value="UniProtKB-EC"/>
</dbReference>
<feature type="binding site" evidence="9">
    <location>
        <position position="136"/>
    </location>
    <ligand>
        <name>ATP</name>
        <dbReference type="ChEBI" id="CHEBI:30616"/>
    </ligand>
</feature>
<keyword evidence="4 9" id="KW-0547">Nucleotide-binding</keyword>
<reference evidence="12 13" key="1">
    <citation type="submission" date="2020-06" db="EMBL/GenBank/DDBJ databases">
        <title>The endosymbiont of the kinetoplastid Bodo saltans is a Paracaedibacter-like alpha-proteobacterium possessing a putative toxin-antitoxin system.</title>
        <authorList>
            <person name="Midha S."/>
            <person name="Rigden D.J."/>
            <person name="Siozios S."/>
            <person name="Hurst G.D.D."/>
            <person name="Jackson A.P."/>
        </authorList>
    </citation>
    <scope>NUCLEOTIDE SEQUENCE [LARGE SCALE GENOMIC DNA]</scope>
    <source>
        <strain evidence="12">Lake Konstanz</strain>
    </source>
</reference>
<dbReference type="RefSeq" id="WP_350332226.1">
    <property type="nucleotide sequence ID" value="NZ_CP054719.1"/>
</dbReference>
<evidence type="ECO:0000256" key="8">
    <source>
        <dbReference type="ARBA" id="ARBA00051542"/>
    </source>
</evidence>
<dbReference type="HAMAP" id="MF_00144">
    <property type="entry name" value="tRNA_thiouridyl_MnmA"/>
    <property type="match status" value="1"/>
</dbReference>
<dbReference type="PANTHER" id="PTHR11933:SF5">
    <property type="entry name" value="MITOCHONDRIAL TRNA-SPECIFIC 2-THIOURIDYLASE 1"/>
    <property type="match status" value="1"/>
</dbReference>
<keyword evidence="2 9" id="KW-0808">Transferase</keyword>